<dbReference type="RefSeq" id="WP_058499963.1">
    <property type="nucleotide sequence ID" value="NZ_CAAAHW010000001.1"/>
</dbReference>
<dbReference type="Proteomes" id="UP000054691">
    <property type="component" value="Unassembled WGS sequence"/>
</dbReference>
<reference evidence="3 5" key="1">
    <citation type="submission" date="2015-11" db="EMBL/GenBank/DDBJ databases">
        <title>Genomic analysis of 38 Legionella species identifies large and diverse effector repertoires.</title>
        <authorList>
            <person name="Burstein D."/>
            <person name="Amaro F."/>
            <person name="Zusman T."/>
            <person name="Lifshitz Z."/>
            <person name="Cohen O."/>
            <person name="Gilbert J.A."/>
            <person name="Pupko T."/>
            <person name="Shuman H.A."/>
            <person name="Segal G."/>
        </authorList>
    </citation>
    <scope>NUCLEOTIDE SEQUENCE [LARGE SCALE GENOMIC DNA]</scope>
    <source>
        <strain evidence="3 5">Lyon 8420412</strain>
    </source>
</reference>
<keyword evidence="5" id="KW-1185">Reference proteome</keyword>
<sequence>MTIEKRLIKLEEEIEEIKEINHELTASNQRLAMLLDRMDQRLSYYEKLKQHAVASHGELLNTFGIMSQQRQQEHELIEDPPVNGLIKSTS</sequence>
<dbReference type="EMBL" id="UGOB01000001">
    <property type="protein sequence ID" value="STX42825.1"/>
    <property type="molecule type" value="Genomic_DNA"/>
</dbReference>
<dbReference type="Proteomes" id="UP000254476">
    <property type="component" value="Unassembled WGS sequence"/>
</dbReference>
<feature type="region of interest" description="Disordered" evidence="2">
    <location>
        <begin position="71"/>
        <end position="90"/>
    </location>
</feature>
<proteinExistence type="predicted"/>
<evidence type="ECO:0000313" key="5">
    <source>
        <dbReference type="Proteomes" id="UP000054691"/>
    </source>
</evidence>
<reference evidence="4 6" key="2">
    <citation type="submission" date="2018-06" db="EMBL/GenBank/DDBJ databases">
        <authorList>
            <consortium name="Pathogen Informatics"/>
            <person name="Doyle S."/>
        </authorList>
    </citation>
    <scope>NUCLEOTIDE SEQUENCE [LARGE SCALE GENOMIC DNA]</scope>
    <source>
        <strain evidence="4 6">NCTC12388</strain>
    </source>
</reference>
<dbReference type="EMBL" id="LNYE01000029">
    <property type="protein sequence ID" value="KTD06093.1"/>
    <property type="molecule type" value="Genomic_DNA"/>
</dbReference>
<keyword evidence="1" id="KW-0175">Coiled coil</keyword>
<evidence type="ECO:0000313" key="4">
    <source>
        <dbReference type="EMBL" id="STX42825.1"/>
    </source>
</evidence>
<organism evidence="4 6">
    <name type="scientific">Legionella gratiana</name>
    <dbReference type="NCBI Taxonomy" id="45066"/>
    <lineage>
        <taxon>Bacteria</taxon>
        <taxon>Pseudomonadati</taxon>
        <taxon>Pseudomonadota</taxon>
        <taxon>Gammaproteobacteria</taxon>
        <taxon>Legionellales</taxon>
        <taxon>Legionellaceae</taxon>
        <taxon>Legionella</taxon>
    </lineage>
</organism>
<feature type="coiled-coil region" evidence="1">
    <location>
        <begin position="3"/>
        <end position="37"/>
    </location>
</feature>
<evidence type="ECO:0000313" key="6">
    <source>
        <dbReference type="Proteomes" id="UP000254476"/>
    </source>
</evidence>
<accession>A0A378J5C8</accession>
<evidence type="ECO:0000256" key="1">
    <source>
        <dbReference type="SAM" id="Coils"/>
    </source>
</evidence>
<dbReference type="AlphaFoldDB" id="A0A378J5C8"/>
<evidence type="ECO:0000313" key="3">
    <source>
        <dbReference type="EMBL" id="KTD06093.1"/>
    </source>
</evidence>
<gene>
    <name evidence="3" type="ORF">Lgra_2870</name>
    <name evidence="4" type="ORF">NCTC12388_00829</name>
</gene>
<name>A0A378J5C8_9GAMM</name>
<evidence type="ECO:0000256" key="2">
    <source>
        <dbReference type="SAM" id="MobiDB-lite"/>
    </source>
</evidence>
<protein>
    <submittedName>
        <fullName evidence="4">Coiled-coil protein</fullName>
    </submittedName>
</protein>
<dbReference type="OrthoDB" id="5653659at2"/>